<keyword evidence="5" id="KW-1185">Reference proteome</keyword>
<dbReference type="SMART" id="SM00822">
    <property type="entry name" value="PKS_KR"/>
    <property type="match status" value="1"/>
</dbReference>
<dbReference type="PRINTS" id="PR00081">
    <property type="entry name" value="GDHRDH"/>
</dbReference>
<keyword evidence="2 4" id="KW-0560">Oxidoreductase</keyword>
<dbReference type="EMBL" id="JAGIOE010000001">
    <property type="protein sequence ID" value="MBP2376320.1"/>
    <property type="molecule type" value="Genomic_DNA"/>
</dbReference>
<dbReference type="EC" id="1.1.1.76" evidence="4"/>
<dbReference type="PROSITE" id="PS00061">
    <property type="entry name" value="ADH_SHORT"/>
    <property type="match status" value="1"/>
</dbReference>
<evidence type="ECO:0000256" key="1">
    <source>
        <dbReference type="ARBA" id="ARBA00006484"/>
    </source>
</evidence>
<reference evidence="4 5" key="1">
    <citation type="submission" date="2021-03" db="EMBL/GenBank/DDBJ databases">
        <title>Sequencing the genomes of 1000 actinobacteria strains.</title>
        <authorList>
            <person name="Klenk H.-P."/>
        </authorList>
    </citation>
    <scope>NUCLEOTIDE SEQUENCE [LARGE SCALE GENOMIC DNA]</scope>
    <source>
        <strain evidence="4 5">DSM 15454</strain>
    </source>
</reference>
<evidence type="ECO:0000313" key="4">
    <source>
        <dbReference type="EMBL" id="MBP2376320.1"/>
    </source>
</evidence>
<dbReference type="InterPro" id="IPR057326">
    <property type="entry name" value="KR_dom"/>
</dbReference>
<dbReference type="EC" id="1.1.1.304" evidence="4"/>
<dbReference type="EC" id="1.1.1.-" evidence="4"/>
<name>A0ABS4WJF0_9MICC</name>
<proteinExistence type="inferred from homology"/>
<dbReference type="SUPFAM" id="SSF51735">
    <property type="entry name" value="NAD(P)-binding Rossmann-fold domains"/>
    <property type="match status" value="1"/>
</dbReference>
<dbReference type="NCBIfam" id="NF005559">
    <property type="entry name" value="PRK07231.1"/>
    <property type="match status" value="1"/>
</dbReference>
<dbReference type="InterPro" id="IPR020904">
    <property type="entry name" value="Sc_DH/Rdtase_CS"/>
</dbReference>
<organism evidence="4 5">
    <name type="scientific">Paeniglutamicibacter psychrophenolicus</name>
    <dbReference type="NCBI Taxonomy" id="257454"/>
    <lineage>
        <taxon>Bacteria</taxon>
        <taxon>Bacillati</taxon>
        <taxon>Actinomycetota</taxon>
        <taxon>Actinomycetes</taxon>
        <taxon>Micrococcales</taxon>
        <taxon>Micrococcaceae</taxon>
        <taxon>Paeniglutamicibacter</taxon>
    </lineage>
</organism>
<dbReference type="Proteomes" id="UP000766570">
    <property type="component" value="Unassembled WGS sequence"/>
</dbReference>
<evidence type="ECO:0000256" key="2">
    <source>
        <dbReference type="ARBA" id="ARBA00023002"/>
    </source>
</evidence>
<dbReference type="GO" id="GO:0047512">
    <property type="term" value="F:(S,S)-butanediol dehydrogenase activity"/>
    <property type="evidence" value="ECO:0007669"/>
    <property type="project" value="UniProtKB-EC"/>
</dbReference>
<dbReference type="Pfam" id="PF13561">
    <property type="entry name" value="adh_short_C2"/>
    <property type="match status" value="1"/>
</dbReference>
<evidence type="ECO:0000313" key="5">
    <source>
        <dbReference type="Proteomes" id="UP000766570"/>
    </source>
</evidence>
<dbReference type="PANTHER" id="PTHR43639:SF9">
    <property type="entry name" value="BLL5898 PROTEIN"/>
    <property type="match status" value="1"/>
</dbReference>
<dbReference type="InterPro" id="IPR002347">
    <property type="entry name" value="SDR_fam"/>
</dbReference>
<gene>
    <name evidence="4" type="ORF">JOF46_004232</name>
</gene>
<dbReference type="Gene3D" id="3.40.50.720">
    <property type="entry name" value="NAD(P)-binding Rossmann-like Domain"/>
    <property type="match status" value="1"/>
</dbReference>
<dbReference type="InterPro" id="IPR036291">
    <property type="entry name" value="NAD(P)-bd_dom_sf"/>
</dbReference>
<accession>A0ABS4WJF0</accession>
<comment type="caution">
    <text evidence="4">The sequence shown here is derived from an EMBL/GenBank/DDBJ whole genome shotgun (WGS) entry which is preliminary data.</text>
</comment>
<dbReference type="GO" id="GO:0052588">
    <property type="term" value="F:diacetyl reductase ((S)-acetoin forming) (NAD+) activity"/>
    <property type="evidence" value="ECO:0007669"/>
    <property type="project" value="UniProtKB-EC"/>
</dbReference>
<protein>
    <submittedName>
        <fullName evidence="4">Meso-butanediol dehydrogenase/(S,S)-butanediol dehydrogenase/diacetyl reductase</fullName>
        <ecNumber evidence="4">1.1.1.-</ecNumber>
        <ecNumber evidence="4">1.1.1.304</ecNumber>
        <ecNumber evidence="4">1.1.1.76</ecNumber>
    </submittedName>
</protein>
<sequence length="259" mass="27308">MIAWARYPYDGQVVLVTGAGSGIGRGIAQGFLEQGATVAVLGRTADSLRTTVREHPEDRSLVLACDVTDRADVERSVAELLAHFGRLDIVISNAGWCEPSALETFEDDAWARMHAVNVDAFLILARATLSALKSSAGNIVAISSVSGIRGDWNQFAYNATKGALNAMVQSLALDLGAHGVRVNAVAPAFTDTQLTRQRLEDPLFAARLLDRLALDRPATPADIARAVLFLASPDAGYITGAIIPVDGGTTASSGTPRPL</sequence>
<dbReference type="PANTHER" id="PTHR43639">
    <property type="entry name" value="OXIDOREDUCTASE, SHORT-CHAIN DEHYDROGENASE/REDUCTASE FAMILY (AFU_ORTHOLOGUE AFUA_5G02870)"/>
    <property type="match status" value="1"/>
</dbReference>
<feature type="domain" description="Ketoreductase" evidence="3">
    <location>
        <begin position="12"/>
        <end position="188"/>
    </location>
</feature>
<dbReference type="PRINTS" id="PR00080">
    <property type="entry name" value="SDRFAMILY"/>
</dbReference>
<evidence type="ECO:0000259" key="3">
    <source>
        <dbReference type="SMART" id="SM00822"/>
    </source>
</evidence>
<dbReference type="RefSeq" id="WP_209911143.1">
    <property type="nucleotide sequence ID" value="NZ_BAAAMI010000012.1"/>
</dbReference>
<comment type="similarity">
    <text evidence="1">Belongs to the short-chain dehydrogenases/reductases (SDR) family.</text>
</comment>
<dbReference type="CDD" id="cd05233">
    <property type="entry name" value="SDR_c"/>
    <property type="match status" value="1"/>
</dbReference>